<reference evidence="1 2" key="1">
    <citation type="journal article" date="2014" name="Agronomy (Basel)">
        <title>A Draft Genome Sequence for Ensete ventricosum, the Drought-Tolerant Tree Against Hunger.</title>
        <authorList>
            <person name="Harrison J."/>
            <person name="Moore K.A."/>
            <person name="Paszkiewicz K."/>
            <person name="Jones T."/>
            <person name="Grant M."/>
            <person name="Ambacheew D."/>
            <person name="Muzemil S."/>
            <person name="Studholme D.J."/>
        </authorList>
    </citation>
    <scope>NUCLEOTIDE SEQUENCE [LARGE SCALE GENOMIC DNA]</scope>
</reference>
<evidence type="ECO:0000313" key="1">
    <source>
        <dbReference type="EMBL" id="RRT42428.1"/>
    </source>
</evidence>
<dbReference type="Proteomes" id="UP000287651">
    <property type="component" value="Unassembled WGS sequence"/>
</dbReference>
<dbReference type="AlphaFoldDB" id="A0A426XSF1"/>
<evidence type="ECO:0000313" key="2">
    <source>
        <dbReference type="Proteomes" id="UP000287651"/>
    </source>
</evidence>
<gene>
    <name evidence="1" type="ORF">B296_00057136</name>
</gene>
<dbReference type="EMBL" id="AMZH03017851">
    <property type="protein sequence ID" value="RRT42428.1"/>
    <property type="molecule type" value="Genomic_DNA"/>
</dbReference>
<comment type="caution">
    <text evidence="1">The sequence shown here is derived from an EMBL/GenBank/DDBJ whole genome shotgun (WGS) entry which is preliminary data.</text>
</comment>
<protein>
    <submittedName>
        <fullName evidence="1">Uncharacterized protein</fullName>
    </submittedName>
</protein>
<sequence>DVGGAENPIKRKAYLDRTSMREALEAQGAQVMHGPPSSTKRILYILHAEAEVSPRLGTLPTYIWTSGDFSLVPEGCASSLGRRLVDLEPGRSPCAGVDFWSLVELQPLGVHYNVSRGVAYLWSGNNECILSLPS</sequence>
<feature type="non-terminal residue" evidence="1">
    <location>
        <position position="1"/>
    </location>
</feature>
<organism evidence="1 2">
    <name type="scientific">Ensete ventricosum</name>
    <name type="common">Abyssinian banana</name>
    <name type="synonym">Musa ensete</name>
    <dbReference type="NCBI Taxonomy" id="4639"/>
    <lineage>
        <taxon>Eukaryota</taxon>
        <taxon>Viridiplantae</taxon>
        <taxon>Streptophyta</taxon>
        <taxon>Embryophyta</taxon>
        <taxon>Tracheophyta</taxon>
        <taxon>Spermatophyta</taxon>
        <taxon>Magnoliopsida</taxon>
        <taxon>Liliopsida</taxon>
        <taxon>Zingiberales</taxon>
        <taxon>Musaceae</taxon>
        <taxon>Ensete</taxon>
    </lineage>
</organism>
<accession>A0A426XSF1</accession>
<name>A0A426XSF1_ENSVE</name>
<proteinExistence type="predicted"/>